<evidence type="ECO:0000313" key="1">
    <source>
        <dbReference type="EMBL" id="AIG97236.1"/>
    </source>
</evidence>
<dbReference type="SUPFAM" id="SSF56112">
    <property type="entry name" value="Protein kinase-like (PK-like)"/>
    <property type="match status" value="1"/>
</dbReference>
<dbReference type="RefSeq" id="WP_010877925.1">
    <property type="nucleotide sequence ID" value="NZ_CP006577.1"/>
</dbReference>
<dbReference type="AlphaFoldDB" id="A0A075WB55"/>
<dbReference type="HOGENOM" id="CLU_121781_0_0_2"/>
<keyword evidence="1" id="KW-0418">Kinase</keyword>
<dbReference type="GO" id="GO:0016301">
    <property type="term" value="F:kinase activity"/>
    <property type="evidence" value="ECO:0007669"/>
    <property type="project" value="UniProtKB-KW"/>
</dbReference>
<name>A0A075WB55_ARCFL</name>
<gene>
    <name evidence="1" type="ORF">AFULGI_00004220</name>
</gene>
<sequence>MPRELGESLELRKGRHSVVYLTEKYAIKQFHERFRYNFLKEVKFLTLLQPFFFTPKLYFVDFANLRIVMERLRGRRFDEAFIRKAVERALEACFIMDVMGVEKQEMNHPDKHIIVGDDVYLIDFERARFKDRPSNLTQFCMYLRRFGIEIEKTLLKDYKTSVNCENFSRILHSVVEKLK</sequence>
<accession>A0A075WB55</accession>
<proteinExistence type="predicted"/>
<dbReference type="InterPro" id="IPR011009">
    <property type="entry name" value="Kinase-like_dom_sf"/>
</dbReference>
<evidence type="ECO:0000313" key="2">
    <source>
        <dbReference type="Proteomes" id="UP000028501"/>
    </source>
</evidence>
<dbReference type="Proteomes" id="UP000028501">
    <property type="component" value="Chromosome"/>
</dbReference>
<organism evidence="1 2">
    <name type="scientific">Archaeoglobus fulgidus DSM 8774</name>
    <dbReference type="NCBI Taxonomy" id="1344584"/>
    <lineage>
        <taxon>Archaea</taxon>
        <taxon>Methanobacteriati</taxon>
        <taxon>Methanobacteriota</taxon>
        <taxon>Archaeoglobi</taxon>
        <taxon>Archaeoglobales</taxon>
        <taxon>Archaeoglobaceae</taxon>
        <taxon>Archaeoglobus</taxon>
    </lineage>
</organism>
<reference evidence="1 2" key="1">
    <citation type="submission" date="2013-07" db="EMBL/GenBank/DDBJ databases">
        <title>Genome of Archaeoglobus fulgidus.</title>
        <authorList>
            <person name="Fiebig A."/>
            <person name="Birkeland N.-K."/>
        </authorList>
    </citation>
    <scope>NUCLEOTIDE SEQUENCE [LARGE SCALE GENOMIC DNA]</scope>
    <source>
        <strain evidence="1 2">DSM 8774</strain>
    </source>
</reference>
<dbReference type="GeneID" id="24793956"/>
<keyword evidence="1" id="KW-0808">Transferase</keyword>
<dbReference type="KEGG" id="afg:AFULGI_00004220"/>
<dbReference type="EMBL" id="CP006577">
    <property type="protein sequence ID" value="AIG97236.1"/>
    <property type="molecule type" value="Genomic_DNA"/>
</dbReference>
<protein>
    <submittedName>
        <fullName evidence="1">Putative Ser/Thr protein kinase</fullName>
    </submittedName>
</protein>